<evidence type="ECO:0000313" key="9">
    <source>
        <dbReference type="Proteomes" id="UP000824208"/>
    </source>
</evidence>
<dbReference type="GO" id="GO:0006352">
    <property type="term" value="P:DNA-templated transcription initiation"/>
    <property type="evidence" value="ECO:0007669"/>
    <property type="project" value="InterPro"/>
</dbReference>
<accession>A0A9D2MB70</accession>
<dbReference type="AlphaFoldDB" id="A0A9D2MB70"/>
<organism evidence="8 9">
    <name type="scientific">Candidatus Flavonifractor intestinipullorum</name>
    <dbReference type="NCBI Taxonomy" id="2838587"/>
    <lineage>
        <taxon>Bacteria</taxon>
        <taxon>Bacillati</taxon>
        <taxon>Bacillota</taxon>
        <taxon>Clostridia</taxon>
        <taxon>Eubacteriales</taxon>
        <taxon>Oscillospiraceae</taxon>
        <taxon>Flavonifractor</taxon>
    </lineage>
</organism>
<gene>
    <name evidence="8" type="ORF">H9714_04450</name>
</gene>
<keyword evidence="1" id="KW-0805">Transcription regulation</keyword>
<feature type="domain" description="RNA polymerase sigma-70 region 3" evidence="5">
    <location>
        <begin position="102"/>
        <end position="158"/>
    </location>
</feature>
<dbReference type="GO" id="GO:0003677">
    <property type="term" value="F:DNA binding"/>
    <property type="evidence" value="ECO:0007669"/>
    <property type="project" value="UniProtKB-KW"/>
</dbReference>
<sequence length="237" mass="26523">MSVADTPDLLEEARNGNNEACARILEENAGLIWGIVRRYYGRGVEPDDLYQLGCLGFLKAVRGFDPAFGCQFSTYAVPKIAGEIRRFLRDDGAVKVSRGIKERGGAIRQAREKLSAQLGREPTLSELAGETGLSPEDIATAEEANQPVASLQMETGDGLTLESLLGQESFEEDVLERETLRRAVSALPDRERQVVLLRYYRGFTQDRTARVMGVSQVQISRMERRAMERLRRALERE</sequence>
<dbReference type="SUPFAM" id="SSF88659">
    <property type="entry name" value="Sigma3 and sigma4 domains of RNA polymerase sigma factors"/>
    <property type="match status" value="2"/>
</dbReference>
<evidence type="ECO:0000313" key="8">
    <source>
        <dbReference type="EMBL" id="HJB56786.1"/>
    </source>
</evidence>
<reference evidence="8" key="2">
    <citation type="submission" date="2021-04" db="EMBL/GenBank/DDBJ databases">
        <authorList>
            <person name="Gilroy R."/>
        </authorList>
    </citation>
    <scope>NUCLEOTIDE SEQUENCE</scope>
    <source>
        <strain evidence="8">CHK189-11263</strain>
    </source>
</reference>
<dbReference type="Proteomes" id="UP000824208">
    <property type="component" value="Unassembled WGS sequence"/>
</dbReference>
<feature type="domain" description="RNA polymerase sigma-70 region 2" evidence="6">
    <location>
        <begin position="26"/>
        <end position="91"/>
    </location>
</feature>
<dbReference type="Gene3D" id="1.20.120.1810">
    <property type="match status" value="1"/>
</dbReference>
<evidence type="ECO:0000259" key="7">
    <source>
        <dbReference type="Pfam" id="PF04545"/>
    </source>
</evidence>
<dbReference type="PRINTS" id="PR00046">
    <property type="entry name" value="SIGMA70FCT"/>
</dbReference>
<protein>
    <submittedName>
        <fullName evidence="8">Sigma-70 family RNA polymerase sigma factor</fullName>
    </submittedName>
</protein>
<evidence type="ECO:0000259" key="6">
    <source>
        <dbReference type="Pfam" id="PF04542"/>
    </source>
</evidence>
<dbReference type="InterPro" id="IPR007627">
    <property type="entry name" value="RNA_pol_sigma70_r2"/>
</dbReference>
<proteinExistence type="predicted"/>
<name>A0A9D2MB70_9FIRM</name>
<dbReference type="EMBL" id="DWYC01000046">
    <property type="protein sequence ID" value="HJB56786.1"/>
    <property type="molecule type" value="Genomic_DNA"/>
</dbReference>
<keyword evidence="3" id="KW-0238">DNA-binding</keyword>
<dbReference type="CDD" id="cd06171">
    <property type="entry name" value="Sigma70_r4"/>
    <property type="match status" value="1"/>
</dbReference>
<dbReference type="SUPFAM" id="SSF88946">
    <property type="entry name" value="Sigma2 domain of RNA polymerase sigma factors"/>
    <property type="match status" value="1"/>
</dbReference>
<keyword evidence="2" id="KW-0731">Sigma factor</keyword>
<evidence type="ECO:0000256" key="2">
    <source>
        <dbReference type="ARBA" id="ARBA00023082"/>
    </source>
</evidence>
<dbReference type="InterPro" id="IPR007624">
    <property type="entry name" value="RNA_pol_sigma70_r3"/>
</dbReference>
<dbReference type="PANTHER" id="PTHR30603">
    <property type="entry name" value="RNA POLYMERASE SIGMA FACTOR RPO"/>
    <property type="match status" value="1"/>
</dbReference>
<dbReference type="InterPro" id="IPR050239">
    <property type="entry name" value="Sigma-70_RNA_pol_init_factors"/>
</dbReference>
<dbReference type="Pfam" id="PF04542">
    <property type="entry name" value="Sigma70_r2"/>
    <property type="match status" value="1"/>
</dbReference>
<dbReference type="InterPro" id="IPR014284">
    <property type="entry name" value="RNA_pol_sigma-70_dom"/>
</dbReference>
<dbReference type="InterPro" id="IPR000943">
    <property type="entry name" value="RNA_pol_sigma70"/>
</dbReference>
<evidence type="ECO:0000256" key="1">
    <source>
        <dbReference type="ARBA" id="ARBA00023015"/>
    </source>
</evidence>
<evidence type="ECO:0000259" key="5">
    <source>
        <dbReference type="Pfam" id="PF04539"/>
    </source>
</evidence>
<dbReference type="NCBIfam" id="TIGR02937">
    <property type="entry name" value="sigma70-ECF"/>
    <property type="match status" value="1"/>
</dbReference>
<evidence type="ECO:0000256" key="3">
    <source>
        <dbReference type="ARBA" id="ARBA00023125"/>
    </source>
</evidence>
<dbReference type="Pfam" id="PF04539">
    <property type="entry name" value="Sigma70_r3"/>
    <property type="match status" value="1"/>
</dbReference>
<keyword evidence="4" id="KW-0804">Transcription</keyword>
<dbReference type="PANTHER" id="PTHR30603:SF19">
    <property type="entry name" value="RNA POLYMERASE SIGMA-F FACTOR"/>
    <property type="match status" value="1"/>
</dbReference>
<evidence type="ECO:0000256" key="4">
    <source>
        <dbReference type="ARBA" id="ARBA00023163"/>
    </source>
</evidence>
<dbReference type="InterPro" id="IPR007630">
    <property type="entry name" value="RNA_pol_sigma70_r4"/>
</dbReference>
<comment type="caution">
    <text evidence="8">The sequence shown here is derived from an EMBL/GenBank/DDBJ whole genome shotgun (WGS) entry which is preliminary data.</text>
</comment>
<reference evidence="8" key="1">
    <citation type="journal article" date="2021" name="PeerJ">
        <title>Extensive microbial diversity within the chicken gut microbiome revealed by metagenomics and culture.</title>
        <authorList>
            <person name="Gilroy R."/>
            <person name="Ravi A."/>
            <person name="Getino M."/>
            <person name="Pursley I."/>
            <person name="Horton D.L."/>
            <person name="Alikhan N.F."/>
            <person name="Baker D."/>
            <person name="Gharbi K."/>
            <person name="Hall N."/>
            <person name="Watson M."/>
            <person name="Adriaenssens E.M."/>
            <person name="Foster-Nyarko E."/>
            <person name="Jarju S."/>
            <person name="Secka A."/>
            <person name="Antonio M."/>
            <person name="Oren A."/>
            <person name="Chaudhuri R.R."/>
            <person name="La Ragione R."/>
            <person name="Hildebrand F."/>
            <person name="Pallen M.J."/>
        </authorList>
    </citation>
    <scope>NUCLEOTIDE SEQUENCE</scope>
    <source>
        <strain evidence="8">CHK189-11263</strain>
    </source>
</reference>
<dbReference type="InterPro" id="IPR013324">
    <property type="entry name" value="RNA_pol_sigma_r3/r4-like"/>
</dbReference>
<feature type="domain" description="RNA polymerase sigma-70 region 4" evidence="7">
    <location>
        <begin position="184"/>
        <end position="231"/>
    </location>
</feature>
<dbReference type="InterPro" id="IPR013325">
    <property type="entry name" value="RNA_pol_sigma_r2"/>
</dbReference>
<dbReference type="GO" id="GO:0016987">
    <property type="term" value="F:sigma factor activity"/>
    <property type="evidence" value="ECO:0007669"/>
    <property type="project" value="UniProtKB-KW"/>
</dbReference>
<dbReference type="Gene3D" id="1.10.10.10">
    <property type="entry name" value="Winged helix-like DNA-binding domain superfamily/Winged helix DNA-binding domain"/>
    <property type="match status" value="2"/>
</dbReference>
<dbReference type="InterPro" id="IPR036388">
    <property type="entry name" value="WH-like_DNA-bd_sf"/>
</dbReference>
<dbReference type="Pfam" id="PF04545">
    <property type="entry name" value="Sigma70_r4"/>
    <property type="match status" value="1"/>
</dbReference>